<dbReference type="PROSITE" id="PS51335">
    <property type="entry name" value="ELMO"/>
    <property type="match status" value="1"/>
</dbReference>
<dbReference type="InterPro" id="IPR006816">
    <property type="entry name" value="ELMO_dom"/>
</dbReference>
<dbReference type="Pfam" id="PF04727">
    <property type="entry name" value="ELMO_CED12"/>
    <property type="match status" value="1"/>
</dbReference>
<reference evidence="3 4" key="2">
    <citation type="submission" date="2018-11" db="EMBL/GenBank/DDBJ databases">
        <authorList>
            <consortium name="Pathogen Informatics"/>
        </authorList>
    </citation>
    <scope>NUCLEOTIDE SEQUENCE [LARGE SCALE GENOMIC DNA]</scope>
    <source>
        <strain evidence="3 4">NST_G2</strain>
    </source>
</reference>
<evidence type="ECO:0000313" key="3">
    <source>
        <dbReference type="EMBL" id="VDL85843.1"/>
    </source>
</evidence>
<accession>A0A183S8N7</accession>
<reference evidence="5" key="1">
    <citation type="submission" date="2016-06" db="UniProtKB">
        <authorList>
            <consortium name="WormBaseParasite"/>
        </authorList>
    </citation>
    <scope>IDENTIFICATION</scope>
</reference>
<keyword evidence="4" id="KW-1185">Reference proteome</keyword>
<dbReference type="AlphaFoldDB" id="A0A183S8N7"/>
<proteinExistence type="predicted"/>
<dbReference type="WBParaSite" id="SSLN_0000061001-mRNA-1">
    <property type="protein sequence ID" value="SSLN_0000061001-mRNA-1"/>
    <property type="gene ID" value="SSLN_0000061001"/>
</dbReference>
<name>A0A183S8N7_SCHSO</name>
<dbReference type="OrthoDB" id="67155at2759"/>
<evidence type="ECO:0000313" key="4">
    <source>
        <dbReference type="Proteomes" id="UP000275846"/>
    </source>
</evidence>
<protein>
    <submittedName>
        <fullName evidence="5">ELMO domain-containing protein</fullName>
    </submittedName>
</protein>
<gene>
    <name evidence="3" type="ORF">SSLN_LOCUS585</name>
</gene>
<organism evidence="5">
    <name type="scientific">Schistocephalus solidus</name>
    <name type="common">Tapeworm</name>
    <dbReference type="NCBI Taxonomy" id="70667"/>
    <lineage>
        <taxon>Eukaryota</taxon>
        <taxon>Metazoa</taxon>
        <taxon>Spiralia</taxon>
        <taxon>Lophotrochozoa</taxon>
        <taxon>Platyhelminthes</taxon>
        <taxon>Cestoda</taxon>
        <taxon>Eucestoda</taxon>
        <taxon>Diphyllobothriidea</taxon>
        <taxon>Diphyllobothriidae</taxon>
        <taxon>Schistocephalus</taxon>
    </lineage>
</organism>
<sequence>MVSKASQAAAKLHSCPSLLMIQRQDEWLAGLVKACSATLILFLCSAKQRNTPSEAFQLVSKRWADIGFQGTCPDTDFRGMGLLGALNLLDREPELQVFSFRSLMVGLPKALAYKELRITVSVKEGMQLLCLLLLPTIVAAVCWLVEDSDTTAFVSNWLVASEMEDTHGVSCLPVYRYPYFPVCQLSHPLSTQTGGFCKNHSFAFEKTRVIGRANDKIVRLLRESWSSTGTLNRALDFRPAYQAIRKRLESVRAGPMGQSSKYKQTTDAREKKRGAGRRPRDERGTTSPPRS</sequence>
<dbReference type="EMBL" id="UYSU01000470">
    <property type="protein sequence ID" value="VDL85843.1"/>
    <property type="molecule type" value="Genomic_DNA"/>
</dbReference>
<dbReference type="STRING" id="70667.A0A183S8N7"/>
<dbReference type="Proteomes" id="UP000275846">
    <property type="component" value="Unassembled WGS sequence"/>
</dbReference>
<evidence type="ECO:0000259" key="2">
    <source>
        <dbReference type="PROSITE" id="PS51335"/>
    </source>
</evidence>
<feature type="region of interest" description="Disordered" evidence="1">
    <location>
        <begin position="252"/>
        <end position="291"/>
    </location>
</feature>
<evidence type="ECO:0000313" key="5">
    <source>
        <dbReference type="WBParaSite" id="SSLN_0000061001-mRNA-1"/>
    </source>
</evidence>
<evidence type="ECO:0000256" key="1">
    <source>
        <dbReference type="SAM" id="MobiDB-lite"/>
    </source>
</evidence>
<feature type="domain" description="ELMO" evidence="2">
    <location>
        <begin position="35"/>
        <end position="252"/>
    </location>
</feature>